<dbReference type="Proteomes" id="UP000196521">
    <property type="component" value="Plasmid pII"/>
</dbReference>
<keyword evidence="1" id="KW-1133">Transmembrane helix</keyword>
<keyword evidence="2" id="KW-0614">Plasmid</keyword>
<geneLocation type="plasmid" evidence="2 3">
    <name>pII</name>
</geneLocation>
<protein>
    <submittedName>
        <fullName evidence="2">Uncharacterized protein</fullName>
    </submittedName>
</protein>
<evidence type="ECO:0000313" key="3">
    <source>
        <dbReference type="Proteomes" id="UP000196521"/>
    </source>
</evidence>
<proteinExistence type="predicted"/>
<keyword evidence="1" id="KW-0472">Membrane</keyword>
<feature type="transmembrane region" description="Helical" evidence="1">
    <location>
        <begin position="12"/>
        <end position="31"/>
    </location>
</feature>
<reference evidence="2" key="1">
    <citation type="submission" date="2020-05" db="EMBL/GenBank/DDBJ databases">
        <authorList>
            <consortium name="Genoscope - CEA"/>
            <person name="William W."/>
        </authorList>
    </citation>
    <scope>NUCLEOTIDE SEQUENCE [LARGE SCALE GENOMIC DNA]</scope>
    <source>
        <strain evidence="2">PCC 7821</strain>
        <plasmid evidence="2">pII</plasmid>
    </source>
</reference>
<evidence type="ECO:0000313" key="2">
    <source>
        <dbReference type="EMBL" id="CAC5339850.1"/>
    </source>
</evidence>
<name>A0A6J7ZEQ4_PLARU</name>
<evidence type="ECO:0000256" key="1">
    <source>
        <dbReference type="SAM" id="Phobius"/>
    </source>
</evidence>
<gene>
    <name evidence="2" type="ORF">PLAN_P0007</name>
</gene>
<dbReference type="AlphaFoldDB" id="A0A6J7ZEQ4"/>
<keyword evidence="3" id="KW-1185">Reference proteome</keyword>
<sequence>MVIRLKLNRLPLCLCIGFFLSDIYIVVYLSGICQVATDTNYRTLLPDKITDTYVSDIR</sequence>
<dbReference type="EMBL" id="LR812493">
    <property type="protein sequence ID" value="CAC5339850.1"/>
    <property type="molecule type" value="Genomic_DNA"/>
</dbReference>
<organism evidence="2 3">
    <name type="scientific">Planktothrix rubescens CCAP 1459/22</name>
    <dbReference type="NCBI Taxonomy" id="329571"/>
    <lineage>
        <taxon>Bacteria</taxon>
        <taxon>Bacillati</taxon>
        <taxon>Cyanobacteriota</taxon>
        <taxon>Cyanophyceae</taxon>
        <taxon>Oscillatoriophycideae</taxon>
        <taxon>Oscillatoriales</taxon>
        <taxon>Microcoleaceae</taxon>
        <taxon>Planktothrix</taxon>
    </lineage>
</organism>
<accession>A0A6J7ZEQ4</accession>
<keyword evidence="1" id="KW-0812">Transmembrane</keyword>